<feature type="compositionally biased region" description="Low complexity" evidence="1">
    <location>
        <begin position="1"/>
        <end position="27"/>
    </location>
</feature>
<dbReference type="AlphaFoldDB" id="A0A9P5L6Q7"/>
<organism evidence="2 3">
    <name type="scientific">Cylindrodendrum hubeiense</name>
    <dbReference type="NCBI Taxonomy" id="595255"/>
    <lineage>
        <taxon>Eukaryota</taxon>
        <taxon>Fungi</taxon>
        <taxon>Dikarya</taxon>
        <taxon>Ascomycota</taxon>
        <taxon>Pezizomycotina</taxon>
        <taxon>Sordariomycetes</taxon>
        <taxon>Hypocreomycetidae</taxon>
        <taxon>Hypocreales</taxon>
        <taxon>Nectriaceae</taxon>
        <taxon>Cylindrodendrum</taxon>
    </lineage>
</organism>
<sequence>MASSITSTVSVSTSTHHQQPTTSKSSTNPVGSTLAFPNASLLAGALSPKRMHFALGGSPPHLAKAWHLCRILVEGTLAHATSGPD</sequence>
<feature type="region of interest" description="Disordered" evidence="1">
    <location>
        <begin position="1"/>
        <end position="31"/>
    </location>
</feature>
<evidence type="ECO:0000313" key="3">
    <source>
        <dbReference type="Proteomes" id="UP000722485"/>
    </source>
</evidence>
<reference evidence="2" key="1">
    <citation type="submission" date="2020-03" db="EMBL/GenBank/DDBJ databases">
        <title>Draft Genome Sequence of Cylindrodendrum hubeiense.</title>
        <authorList>
            <person name="Buettner E."/>
            <person name="Kellner H."/>
        </authorList>
    </citation>
    <scope>NUCLEOTIDE SEQUENCE</scope>
    <source>
        <strain evidence="2">IHI 201604</strain>
    </source>
</reference>
<keyword evidence="3" id="KW-1185">Reference proteome</keyword>
<gene>
    <name evidence="2" type="ORF">G7Z17_g8209</name>
</gene>
<accession>A0A9P5L6Q7</accession>
<evidence type="ECO:0000313" key="2">
    <source>
        <dbReference type="EMBL" id="KAF7546766.1"/>
    </source>
</evidence>
<evidence type="ECO:0000256" key="1">
    <source>
        <dbReference type="SAM" id="MobiDB-lite"/>
    </source>
</evidence>
<comment type="caution">
    <text evidence="2">The sequence shown here is derived from an EMBL/GenBank/DDBJ whole genome shotgun (WGS) entry which is preliminary data.</text>
</comment>
<dbReference type="EMBL" id="JAANBB010000200">
    <property type="protein sequence ID" value="KAF7546766.1"/>
    <property type="molecule type" value="Genomic_DNA"/>
</dbReference>
<name>A0A9P5L6Q7_9HYPO</name>
<proteinExistence type="predicted"/>
<dbReference type="Proteomes" id="UP000722485">
    <property type="component" value="Unassembled WGS sequence"/>
</dbReference>
<protein>
    <submittedName>
        <fullName evidence="2">Uncharacterized protein</fullName>
    </submittedName>
</protein>